<dbReference type="Pfam" id="PF02569">
    <property type="entry name" value="Pantoate_ligase"/>
    <property type="match status" value="1"/>
</dbReference>
<evidence type="ECO:0000256" key="1">
    <source>
        <dbReference type="ARBA" id="ARBA00004990"/>
    </source>
</evidence>
<keyword evidence="3 8" id="KW-0436">Ligase</keyword>
<feature type="active site" description="Proton donor" evidence="8">
    <location>
        <position position="51"/>
    </location>
</feature>
<comment type="miscellaneous">
    <text evidence="8">The reaction proceeds by a bi uni uni bi ping pong mechanism.</text>
</comment>
<protein>
    <recommendedName>
        <fullName evidence="8">Pantothenate synthetase</fullName>
        <shortName evidence="8">PS</shortName>
        <ecNumber evidence="8">6.3.2.1</ecNumber>
    </recommendedName>
    <alternativeName>
        <fullName evidence="8">Pantoate--beta-alanine ligase</fullName>
    </alternativeName>
    <alternativeName>
        <fullName evidence="8">Pantoate-activating enzyme</fullName>
    </alternativeName>
</protein>
<keyword evidence="8" id="KW-0963">Cytoplasm</keyword>
<comment type="similarity">
    <text evidence="2 8">Belongs to the pantothenate synthetase family.</text>
</comment>
<comment type="function">
    <text evidence="8">Catalyzes the condensation of pantoate with beta-alanine in an ATP-dependent reaction via a pantoyl-adenylate intermediate.</text>
</comment>
<keyword evidence="4 8" id="KW-0566">Pantothenate biosynthesis</keyword>
<dbReference type="NCBIfam" id="TIGR00018">
    <property type="entry name" value="panC"/>
    <property type="match status" value="1"/>
</dbReference>
<name>A0ABS1N598_9ACTN</name>
<comment type="pathway">
    <text evidence="1 8">Cofactor biosynthesis; (R)-pantothenate biosynthesis; (R)-pantothenate from (R)-pantoate and beta-alanine: step 1/1.</text>
</comment>
<gene>
    <name evidence="8" type="primary">panC</name>
    <name evidence="10" type="ORF">JK363_00895</name>
</gene>
<evidence type="ECO:0000256" key="9">
    <source>
        <dbReference type="SAM" id="MobiDB-lite"/>
    </source>
</evidence>
<dbReference type="Proteomes" id="UP000634229">
    <property type="component" value="Unassembled WGS sequence"/>
</dbReference>
<comment type="subcellular location">
    <subcellularLocation>
        <location evidence="8">Cytoplasm</location>
    </subcellularLocation>
</comment>
<comment type="subunit">
    <text evidence="8">Homodimer.</text>
</comment>
<dbReference type="EMBL" id="JAERRF010000001">
    <property type="protein sequence ID" value="MBL1095252.1"/>
    <property type="molecule type" value="Genomic_DNA"/>
</dbReference>
<comment type="caution">
    <text evidence="10">The sequence shown here is derived from an EMBL/GenBank/DDBJ whole genome shotgun (WGS) entry which is preliminary data.</text>
</comment>
<dbReference type="RefSeq" id="WP_201870545.1">
    <property type="nucleotide sequence ID" value="NZ_JAERRF010000001.1"/>
</dbReference>
<dbReference type="EC" id="6.3.2.1" evidence="8"/>
<dbReference type="PANTHER" id="PTHR21299">
    <property type="entry name" value="CYTIDYLATE KINASE/PANTOATE-BETA-ALANINE LIGASE"/>
    <property type="match status" value="1"/>
</dbReference>
<dbReference type="InterPro" id="IPR014729">
    <property type="entry name" value="Rossmann-like_a/b/a_fold"/>
</dbReference>
<dbReference type="InterPro" id="IPR042176">
    <property type="entry name" value="Pantoate_ligase_C"/>
</dbReference>
<evidence type="ECO:0000256" key="4">
    <source>
        <dbReference type="ARBA" id="ARBA00022655"/>
    </source>
</evidence>
<evidence type="ECO:0000313" key="10">
    <source>
        <dbReference type="EMBL" id="MBL1095252.1"/>
    </source>
</evidence>
<evidence type="ECO:0000313" key="11">
    <source>
        <dbReference type="Proteomes" id="UP000634229"/>
    </source>
</evidence>
<feature type="binding site" evidence="8">
    <location>
        <begin position="165"/>
        <end position="168"/>
    </location>
    <ligand>
        <name>ATP</name>
        <dbReference type="ChEBI" id="CHEBI:30616"/>
    </ligand>
</feature>
<evidence type="ECO:0000256" key="2">
    <source>
        <dbReference type="ARBA" id="ARBA00009256"/>
    </source>
</evidence>
<dbReference type="HAMAP" id="MF_00158">
    <property type="entry name" value="PanC"/>
    <property type="match status" value="1"/>
</dbReference>
<evidence type="ECO:0000256" key="6">
    <source>
        <dbReference type="ARBA" id="ARBA00022840"/>
    </source>
</evidence>
<sequence>MSPKLWTKAGPGEPDVELYTRRADFDVAVAHFAVPGRAAVVMTMGALHEGHASLIRAARARVGAKGLVTVTVFVNPLQFGAGEDLDRYPRTLDADLAIAAAAGADIVFAPRLDEVYPGGEPLIRLAAGPLGERYEGASRPGHFDGMLTVVAKLLHLTRPDVAFFGEKDAQQLALIRRMVEDLNFPVEVVGVPTVREGDGLALSSRNRYLSEDERRTALALSRALFAGRDAGRSAVGRGADAEAPADAPAAPGAPDGPEARDVPQQPRGPWAAGRPSGAPACTGVPDGLIAVASPAAVRAAARAVLDEASHVEPPLALDYVGLIDPADFSEAPDDHTGEAVLAVAAKVGTTRLIDNIRLWFGAARRDGGPGDAYESDPARQA</sequence>
<evidence type="ECO:0000256" key="8">
    <source>
        <dbReference type="HAMAP-Rule" id="MF_00158"/>
    </source>
</evidence>
<feature type="binding site" evidence="8">
    <location>
        <position position="78"/>
    </location>
    <ligand>
        <name>(R)-pantoate</name>
        <dbReference type="ChEBI" id="CHEBI:15980"/>
    </ligand>
</feature>
<keyword evidence="5 8" id="KW-0547">Nucleotide-binding</keyword>
<dbReference type="GO" id="GO:0004592">
    <property type="term" value="F:pantoate-beta-alanine ligase activity"/>
    <property type="evidence" value="ECO:0007669"/>
    <property type="project" value="UniProtKB-EC"/>
</dbReference>
<feature type="compositionally biased region" description="Low complexity" evidence="9">
    <location>
        <begin position="236"/>
        <end position="256"/>
    </location>
</feature>
<feature type="binding site" evidence="8">
    <location>
        <begin position="202"/>
        <end position="205"/>
    </location>
    <ligand>
        <name>ATP</name>
        <dbReference type="ChEBI" id="CHEBI:30616"/>
    </ligand>
</feature>
<feature type="region of interest" description="Disordered" evidence="9">
    <location>
        <begin position="235"/>
        <end position="279"/>
    </location>
</feature>
<proteinExistence type="inferred from homology"/>
<dbReference type="SUPFAM" id="SSF52374">
    <property type="entry name" value="Nucleotidylyl transferase"/>
    <property type="match status" value="2"/>
</dbReference>
<evidence type="ECO:0000256" key="7">
    <source>
        <dbReference type="ARBA" id="ARBA00048258"/>
    </source>
</evidence>
<dbReference type="Gene3D" id="3.40.50.620">
    <property type="entry name" value="HUPs"/>
    <property type="match status" value="1"/>
</dbReference>
<comment type="catalytic activity">
    <reaction evidence="7 8">
        <text>(R)-pantoate + beta-alanine + ATP = (R)-pantothenate + AMP + diphosphate + H(+)</text>
        <dbReference type="Rhea" id="RHEA:10912"/>
        <dbReference type="ChEBI" id="CHEBI:15378"/>
        <dbReference type="ChEBI" id="CHEBI:15980"/>
        <dbReference type="ChEBI" id="CHEBI:29032"/>
        <dbReference type="ChEBI" id="CHEBI:30616"/>
        <dbReference type="ChEBI" id="CHEBI:33019"/>
        <dbReference type="ChEBI" id="CHEBI:57966"/>
        <dbReference type="ChEBI" id="CHEBI:456215"/>
        <dbReference type="EC" id="6.3.2.1"/>
    </reaction>
</comment>
<feature type="binding site" evidence="8">
    <location>
        <begin position="44"/>
        <end position="51"/>
    </location>
    <ligand>
        <name>ATP</name>
        <dbReference type="ChEBI" id="CHEBI:30616"/>
    </ligand>
</feature>
<reference evidence="10 11" key="1">
    <citation type="submission" date="2021-01" db="EMBL/GenBank/DDBJ databases">
        <title>WGS of actinomycetes isolated from Thailand.</title>
        <authorList>
            <person name="Thawai C."/>
        </authorList>
    </citation>
    <scope>NUCLEOTIDE SEQUENCE [LARGE SCALE GENOMIC DNA]</scope>
    <source>
        <strain evidence="10 11">CA1R205</strain>
    </source>
</reference>
<evidence type="ECO:0000256" key="3">
    <source>
        <dbReference type="ARBA" id="ARBA00022598"/>
    </source>
</evidence>
<keyword evidence="11" id="KW-1185">Reference proteome</keyword>
<evidence type="ECO:0000256" key="5">
    <source>
        <dbReference type="ARBA" id="ARBA00022741"/>
    </source>
</evidence>
<dbReference type="Gene3D" id="3.30.1300.10">
    <property type="entry name" value="Pantoate-beta-alanine ligase, C-terminal domain"/>
    <property type="match status" value="2"/>
</dbReference>
<dbReference type="PANTHER" id="PTHR21299:SF1">
    <property type="entry name" value="PANTOATE--BETA-ALANINE LIGASE"/>
    <property type="match status" value="1"/>
</dbReference>
<accession>A0ABS1N598</accession>
<feature type="binding site" evidence="8">
    <location>
        <position position="78"/>
    </location>
    <ligand>
        <name>beta-alanine</name>
        <dbReference type="ChEBI" id="CHEBI:57966"/>
    </ligand>
</feature>
<organism evidence="10 11">
    <name type="scientific">Streptomyces coffeae</name>
    <dbReference type="NCBI Taxonomy" id="621382"/>
    <lineage>
        <taxon>Bacteria</taxon>
        <taxon>Bacillati</taxon>
        <taxon>Actinomycetota</taxon>
        <taxon>Actinomycetes</taxon>
        <taxon>Kitasatosporales</taxon>
        <taxon>Streptomycetaceae</taxon>
        <taxon>Streptomyces</taxon>
    </lineage>
</organism>
<keyword evidence="6 8" id="KW-0067">ATP-binding</keyword>
<feature type="binding site" evidence="8">
    <location>
        <position position="171"/>
    </location>
    <ligand>
        <name>(R)-pantoate</name>
        <dbReference type="ChEBI" id="CHEBI:15980"/>
    </ligand>
</feature>
<feature type="binding site" evidence="8">
    <location>
        <position position="194"/>
    </location>
    <ligand>
        <name>ATP</name>
        <dbReference type="ChEBI" id="CHEBI:30616"/>
    </ligand>
</feature>
<dbReference type="InterPro" id="IPR003721">
    <property type="entry name" value="Pantoate_ligase"/>
</dbReference>